<dbReference type="PROSITE" id="PS50887">
    <property type="entry name" value="GGDEF"/>
    <property type="match status" value="1"/>
</dbReference>
<sequence>MLPSRTNSYWQRKLPETEIKRLKALCQYQILDTVPEAHFDNITRLAAYICKTPIAAISLVDAQRQWFKSKIGFMATEEPRDITFCAYTIELAELFVVPDTLVDERFATNPFVVGDARIRFYAGAPLITPDGFILGTLCVLDHVPRELSCEQIQFLRILADQVVAQLELRRNLKDLKQNIVKRQKSEAKLRHHVFHDELTGLPNRSLFIKRLKSAILKAKWQTDYLFAVLFIDLDRFKVVNDSLGHMVGDQLLIATACRLKACLRPEDTVARLGGDEFVILLDNIKNINDAIDVAERLQAKLSLPFNLTGHEVFTSISTGIALSTTADRQAEDLLRDADTAMYRAKVLGKARYEVFDTEMHDSVVKLLQLENDLRRAIERQEFEVYYQPIVLVETEKITGFEALIRWQHPTRSLLNPVDFISVAEETGAIVPIGYWVLFEACRQLRTWQLEFSAQSLTMSVNLSSKQFSQPDIVEQIVHILQSTNLDAHSLKLEITESTIMENAESATAMLLQLRDLGIEIYLDDFGTGYSSLSSLHRFPVDVLKIDRSFINTINRSDEKTKIVQVIMSLAQNLGMDAIAEGIETVEQMMQMKTLQCKYGQGYLFSKPLDKNAAAALIASII</sequence>
<dbReference type="InterPro" id="IPR029787">
    <property type="entry name" value="Nucleotide_cyclase"/>
</dbReference>
<dbReference type="Gene3D" id="3.30.70.270">
    <property type="match status" value="1"/>
</dbReference>
<dbReference type="SUPFAM" id="SSF55073">
    <property type="entry name" value="Nucleotide cyclase"/>
    <property type="match status" value="1"/>
</dbReference>
<dbReference type="InterPro" id="IPR001633">
    <property type="entry name" value="EAL_dom"/>
</dbReference>
<feature type="domain" description="EAL" evidence="1">
    <location>
        <begin position="366"/>
        <end position="621"/>
    </location>
</feature>
<evidence type="ECO:0000259" key="1">
    <source>
        <dbReference type="PROSITE" id="PS50883"/>
    </source>
</evidence>
<dbReference type="SMART" id="SM00065">
    <property type="entry name" value="GAF"/>
    <property type="match status" value="1"/>
</dbReference>
<dbReference type="PANTHER" id="PTHR44757:SF2">
    <property type="entry name" value="BIOFILM ARCHITECTURE MAINTENANCE PROTEIN MBAA"/>
    <property type="match status" value="1"/>
</dbReference>
<feature type="domain" description="GGDEF" evidence="2">
    <location>
        <begin position="224"/>
        <end position="357"/>
    </location>
</feature>
<name>A0A1U7HQD0_9CHRO</name>
<dbReference type="SMART" id="SM00052">
    <property type="entry name" value="EAL"/>
    <property type="match status" value="1"/>
</dbReference>
<dbReference type="InterPro" id="IPR043128">
    <property type="entry name" value="Rev_trsase/Diguanyl_cyclase"/>
</dbReference>
<dbReference type="SUPFAM" id="SSF55781">
    <property type="entry name" value="GAF domain-like"/>
    <property type="match status" value="1"/>
</dbReference>
<keyword evidence="4" id="KW-1185">Reference proteome</keyword>
<dbReference type="Proteomes" id="UP000185984">
    <property type="component" value="Unassembled WGS sequence"/>
</dbReference>
<dbReference type="PROSITE" id="PS50883">
    <property type="entry name" value="EAL"/>
    <property type="match status" value="1"/>
</dbReference>
<proteinExistence type="predicted"/>
<organism evidence="3 4">
    <name type="scientific">Chroogloeocystis siderophila 5.2 s.c.1</name>
    <dbReference type="NCBI Taxonomy" id="247279"/>
    <lineage>
        <taxon>Bacteria</taxon>
        <taxon>Bacillati</taxon>
        <taxon>Cyanobacteriota</taxon>
        <taxon>Cyanophyceae</taxon>
        <taxon>Oscillatoriophycideae</taxon>
        <taxon>Chroococcales</taxon>
        <taxon>Chroococcaceae</taxon>
        <taxon>Chroogloeocystis</taxon>
    </lineage>
</organism>
<dbReference type="Pfam" id="PF01590">
    <property type="entry name" value="GAF"/>
    <property type="match status" value="1"/>
</dbReference>
<dbReference type="Pfam" id="PF00990">
    <property type="entry name" value="GGDEF"/>
    <property type="match status" value="1"/>
</dbReference>
<evidence type="ECO:0000259" key="2">
    <source>
        <dbReference type="PROSITE" id="PS50887"/>
    </source>
</evidence>
<dbReference type="InterPro" id="IPR035919">
    <property type="entry name" value="EAL_sf"/>
</dbReference>
<gene>
    <name evidence="3" type="ORF">NIES1031_12385</name>
</gene>
<dbReference type="AlphaFoldDB" id="A0A1U7HQD0"/>
<dbReference type="EMBL" id="MRCC01000009">
    <property type="protein sequence ID" value="OKH25796.1"/>
    <property type="molecule type" value="Genomic_DNA"/>
</dbReference>
<dbReference type="InterPro" id="IPR052155">
    <property type="entry name" value="Biofilm_reg_signaling"/>
</dbReference>
<dbReference type="InterPro" id="IPR000160">
    <property type="entry name" value="GGDEF_dom"/>
</dbReference>
<dbReference type="SMART" id="SM00267">
    <property type="entry name" value="GGDEF"/>
    <property type="match status" value="1"/>
</dbReference>
<dbReference type="NCBIfam" id="TIGR00254">
    <property type="entry name" value="GGDEF"/>
    <property type="match status" value="1"/>
</dbReference>
<dbReference type="SUPFAM" id="SSF141868">
    <property type="entry name" value="EAL domain-like"/>
    <property type="match status" value="1"/>
</dbReference>
<dbReference type="PANTHER" id="PTHR44757">
    <property type="entry name" value="DIGUANYLATE CYCLASE DGCP"/>
    <property type="match status" value="1"/>
</dbReference>
<protein>
    <submittedName>
        <fullName evidence="3">GGDEF domain-containing protein</fullName>
    </submittedName>
</protein>
<dbReference type="Pfam" id="PF00563">
    <property type="entry name" value="EAL"/>
    <property type="match status" value="1"/>
</dbReference>
<dbReference type="OrthoDB" id="415447at2"/>
<accession>A0A1U7HQD0</accession>
<dbReference type="RefSeq" id="WP_073549691.1">
    <property type="nucleotide sequence ID" value="NZ_CAWMVK010000043.1"/>
</dbReference>
<dbReference type="InterPro" id="IPR029016">
    <property type="entry name" value="GAF-like_dom_sf"/>
</dbReference>
<dbReference type="STRING" id="247279.NIES1031_12385"/>
<comment type="caution">
    <text evidence="3">The sequence shown here is derived from an EMBL/GenBank/DDBJ whole genome shotgun (WGS) entry which is preliminary data.</text>
</comment>
<evidence type="ECO:0000313" key="3">
    <source>
        <dbReference type="EMBL" id="OKH25796.1"/>
    </source>
</evidence>
<dbReference type="FunFam" id="3.30.70.270:FF:000001">
    <property type="entry name" value="Diguanylate cyclase domain protein"/>
    <property type="match status" value="1"/>
</dbReference>
<dbReference type="Gene3D" id="3.20.20.450">
    <property type="entry name" value="EAL domain"/>
    <property type="match status" value="1"/>
</dbReference>
<dbReference type="Gene3D" id="3.30.450.40">
    <property type="match status" value="1"/>
</dbReference>
<reference evidence="3 4" key="1">
    <citation type="submission" date="2016-11" db="EMBL/GenBank/DDBJ databases">
        <title>Draft Genome Sequences of Nine Cyanobacterial Strains from Diverse Habitats.</title>
        <authorList>
            <person name="Zhu T."/>
            <person name="Hou S."/>
            <person name="Lu X."/>
            <person name="Hess W.R."/>
        </authorList>
    </citation>
    <scope>NUCLEOTIDE SEQUENCE [LARGE SCALE GENOMIC DNA]</scope>
    <source>
        <strain evidence="3 4">5.2 s.c.1</strain>
    </source>
</reference>
<dbReference type="CDD" id="cd01949">
    <property type="entry name" value="GGDEF"/>
    <property type="match status" value="1"/>
</dbReference>
<evidence type="ECO:0000313" key="4">
    <source>
        <dbReference type="Proteomes" id="UP000185984"/>
    </source>
</evidence>
<dbReference type="FunFam" id="3.20.20.450:FF:000001">
    <property type="entry name" value="Cyclic di-GMP phosphodiesterase yahA"/>
    <property type="match status" value="1"/>
</dbReference>
<dbReference type="CDD" id="cd01948">
    <property type="entry name" value="EAL"/>
    <property type="match status" value="1"/>
</dbReference>
<dbReference type="InterPro" id="IPR003018">
    <property type="entry name" value="GAF"/>
</dbReference>